<gene>
    <name evidence="2" type="ORF">HYALB_00004744</name>
</gene>
<sequence length="300" mass="33056">MLEASYTFLAMIKLSVAQLAFATFAGALTVSVPSPRDLFDDSCAPFRLPPQAVNGTYLDQSTVGQAWIEPPFGFGYGKWALAWTSIEEYWGWSNMQNEWYPLSSTVTGGHVSDLHAMVIADVNSFQLGDNNTIITTPGTDTPLPGQKYAWNYTIPAEIMAETDNTTWVGWGFDFYEQGAPYFVSYDASTVGMKNVSHGVSIYSARERGPSDRTVAEIADCYDKLGSVVFADLFRSMQRTPTDGRRSNELSWRGPSADVENQKKRNGAVRGVSAAVASINLEKHVQVQDGDIDNLMCYCKV</sequence>
<evidence type="ECO:0000313" key="2">
    <source>
        <dbReference type="EMBL" id="CAG8981801.1"/>
    </source>
</evidence>
<name>A0A9N9M2D0_9HELO</name>
<protein>
    <submittedName>
        <fullName evidence="2">Uncharacterized protein</fullName>
    </submittedName>
</protein>
<evidence type="ECO:0000256" key="1">
    <source>
        <dbReference type="SAM" id="MobiDB-lite"/>
    </source>
</evidence>
<organism evidence="2 3">
    <name type="scientific">Hymenoscyphus albidus</name>
    <dbReference type="NCBI Taxonomy" id="595503"/>
    <lineage>
        <taxon>Eukaryota</taxon>
        <taxon>Fungi</taxon>
        <taxon>Dikarya</taxon>
        <taxon>Ascomycota</taxon>
        <taxon>Pezizomycotina</taxon>
        <taxon>Leotiomycetes</taxon>
        <taxon>Helotiales</taxon>
        <taxon>Helotiaceae</taxon>
        <taxon>Hymenoscyphus</taxon>
    </lineage>
</organism>
<dbReference type="EMBL" id="CAJVRM010000518">
    <property type="protein sequence ID" value="CAG8981801.1"/>
    <property type="molecule type" value="Genomic_DNA"/>
</dbReference>
<accession>A0A9N9M2D0</accession>
<keyword evidence="3" id="KW-1185">Reference proteome</keyword>
<evidence type="ECO:0000313" key="3">
    <source>
        <dbReference type="Proteomes" id="UP000701801"/>
    </source>
</evidence>
<feature type="region of interest" description="Disordered" evidence="1">
    <location>
        <begin position="239"/>
        <end position="265"/>
    </location>
</feature>
<proteinExistence type="predicted"/>
<dbReference type="Proteomes" id="UP000701801">
    <property type="component" value="Unassembled WGS sequence"/>
</dbReference>
<dbReference type="OrthoDB" id="5195167at2759"/>
<comment type="caution">
    <text evidence="2">The sequence shown here is derived from an EMBL/GenBank/DDBJ whole genome shotgun (WGS) entry which is preliminary data.</text>
</comment>
<dbReference type="AlphaFoldDB" id="A0A9N9M2D0"/>
<reference evidence="2" key="1">
    <citation type="submission" date="2021-07" db="EMBL/GenBank/DDBJ databases">
        <authorList>
            <person name="Durling M."/>
        </authorList>
    </citation>
    <scope>NUCLEOTIDE SEQUENCE</scope>
</reference>